<evidence type="ECO:0000313" key="1">
    <source>
        <dbReference type="EMBL" id="EEC44406.1"/>
    </source>
</evidence>
<reference evidence="1 2" key="1">
    <citation type="journal article" date="2008" name="Nature">
        <title>The Phaeodactylum genome reveals the evolutionary history of diatom genomes.</title>
        <authorList>
            <person name="Bowler C."/>
            <person name="Allen A.E."/>
            <person name="Badger J.H."/>
            <person name="Grimwood J."/>
            <person name="Jabbari K."/>
            <person name="Kuo A."/>
            <person name="Maheswari U."/>
            <person name="Martens C."/>
            <person name="Maumus F."/>
            <person name="Otillar R.P."/>
            <person name="Rayko E."/>
            <person name="Salamov A."/>
            <person name="Vandepoele K."/>
            <person name="Beszteri B."/>
            <person name="Gruber A."/>
            <person name="Heijde M."/>
            <person name="Katinka M."/>
            <person name="Mock T."/>
            <person name="Valentin K."/>
            <person name="Verret F."/>
            <person name="Berges J.A."/>
            <person name="Brownlee C."/>
            <person name="Cadoret J.P."/>
            <person name="Chiovitti A."/>
            <person name="Choi C.J."/>
            <person name="Coesel S."/>
            <person name="De Martino A."/>
            <person name="Detter J.C."/>
            <person name="Durkin C."/>
            <person name="Falciatore A."/>
            <person name="Fournet J."/>
            <person name="Haruta M."/>
            <person name="Huysman M.J."/>
            <person name="Jenkins B.D."/>
            <person name="Jiroutova K."/>
            <person name="Jorgensen R.E."/>
            <person name="Joubert Y."/>
            <person name="Kaplan A."/>
            <person name="Kroger N."/>
            <person name="Kroth P.G."/>
            <person name="La Roche J."/>
            <person name="Lindquist E."/>
            <person name="Lommer M."/>
            <person name="Martin-Jezequel V."/>
            <person name="Lopez P.J."/>
            <person name="Lucas S."/>
            <person name="Mangogna M."/>
            <person name="McGinnis K."/>
            <person name="Medlin L.K."/>
            <person name="Montsant A."/>
            <person name="Oudot-Le Secq M.P."/>
            <person name="Napoli C."/>
            <person name="Obornik M."/>
            <person name="Parker M.S."/>
            <person name="Petit J.L."/>
            <person name="Porcel B.M."/>
            <person name="Poulsen N."/>
            <person name="Robison M."/>
            <person name="Rychlewski L."/>
            <person name="Rynearson T.A."/>
            <person name="Schmutz J."/>
            <person name="Shapiro H."/>
            <person name="Siaut M."/>
            <person name="Stanley M."/>
            <person name="Sussman M.R."/>
            <person name="Taylor A.R."/>
            <person name="Vardi A."/>
            <person name="von Dassow P."/>
            <person name="Vyverman W."/>
            <person name="Willis A."/>
            <person name="Wyrwicz L.S."/>
            <person name="Rokhsar D.S."/>
            <person name="Weissenbach J."/>
            <person name="Armbrust E.V."/>
            <person name="Green B.R."/>
            <person name="Van de Peer Y."/>
            <person name="Grigoriev I.V."/>
        </authorList>
    </citation>
    <scope>NUCLEOTIDE SEQUENCE [LARGE SCALE GENOMIC DNA]</scope>
    <source>
        <strain evidence="1 2">CCAP 1055/1</strain>
    </source>
</reference>
<dbReference type="EMBL" id="CM000624">
    <property type="protein sequence ID" value="EEC44406.1"/>
    <property type="molecule type" value="Genomic_DNA"/>
</dbReference>
<name>B7GAP1_PHATC</name>
<dbReference type="KEGG" id="pti:PHATRDRAFT_49464"/>
<gene>
    <name evidence="1" type="ORF">PHATRDRAFT_49464</name>
</gene>
<dbReference type="OrthoDB" id="268593at2759"/>
<dbReference type="InterPro" id="IPR012675">
    <property type="entry name" value="Beta-grasp_dom_sf"/>
</dbReference>
<proteinExistence type="predicted"/>
<dbReference type="Proteomes" id="UP000000759">
    <property type="component" value="Chromosome 22"/>
</dbReference>
<reference evidence="2" key="2">
    <citation type="submission" date="2008-08" db="EMBL/GenBank/DDBJ databases">
        <authorList>
            <consortium name="Diatom Consortium"/>
            <person name="Grigoriev I."/>
            <person name="Grimwood J."/>
            <person name="Kuo A."/>
            <person name="Otillar R.P."/>
            <person name="Salamov A."/>
            <person name="Detter J.C."/>
            <person name="Lindquist E."/>
            <person name="Shapiro H."/>
            <person name="Lucas S."/>
            <person name="Glavina del Rio T."/>
            <person name="Pitluck S."/>
            <person name="Rokhsar D."/>
            <person name="Bowler C."/>
        </authorList>
    </citation>
    <scope>GENOME REANNOTATION</scope>
    <source>
        <strain evidence="2">CCAP 1055/1</strain>
    </source>
</reference>
<accession>B7GAP1</accession>
<evidence type="ECO:0000313" key="2">
    <source>
        <dbReference type="Proteomes" id="UP000000759"/>
    </source>
</evidence>
<dbReference type="HOGENOM" id="CLU_1149126_0_0_1"/>
<keyword evidence="2" id="KW-1185">Reference proteome</keyword>
<dbReference type="Gene3D" id="3.10.20.30">
    <property type="match status" value="1"/>
</dbReference>
<dbReference type="InParanoid" id="B7GAP1"/>
<sequence length="242" mass="26459">MSRLCRERTAAAKVDAATSAGHGGKSRSICATSLLPQHDNIRYGPFGSVDTVSVVSVRLKCSLQVQDRPRSQKMIRIFAKKVFTPQLTGRLMFSSNVPVTSAPATVPSVRDLLIDLTLVDPSGARRKIKGVIGRTLYEVCDMYDIDIGPASGGSAPEEARTETWFEPTFGEGTTSGYDHVVLVGKGSDKAQRMTPVEEQMLDDHWSFDEIYEGSRLASAVKLVKEMDGMTVYIPDRIVDDCP</sequence>
<dbReference type="GeneID" id="7195938"/>
<protein>
    <submittedName>
        <fullName evidence="1">Uncharacterized protein</fullName>
    </submittedName>
</protein>
<dbReference type="RefSeq" id="XP_002184228.1">
    <property type="nucleotide sequence ID" value="XM_002184192.1"/>
</dbReference>
<organism evidence="1 2">
    <name type="scientific">Phaeodactylum tricornutum (strain CCAP 1055/1)</name>
    <dbReference type="NCBI Taxonomy" id="556484"/>
    <lineage>
        <taxon>Eukaryota</taxon>
        <taxon>Sar</taxon>
        <taxon>Stramenopiles</taxon>
        <taxon>Ochrophyta</taxon>
        <taxon>Bacillariophyta</taxon>
        <taxon>Bacillariophyceae</taxon>
        <taxon>Bacillariophycidae</taxon>
        <taxon>Naviculales</taxon>
        <taxon>Phaeodactylaceae</taxon>
        <taxon>Phaeodactylum</taxon>
    </lineage>
</organism>
<dbReference type="PaxDb" id="2850-Phatr49464"/>
<dbReference type="eggNOG" id="ENOG502RW25">
    <property type="taxonomic scope" value="Eukaryota"/>
</dbReference>
<dbReference type="AlphaFoldDB" id="B7GAP1"/>